<dbReference type="AlphaFoldDB" id="A0A367KXQ7"/>
<proteinExistence type="predicted"/>
<feature type="compositionally biased region" description="Low complexity" evidence="1">
    <location>
        <begin position="131"/>
        <end position="151"/>
    </location>
</feature>
<organism evidence="2 3">
    <name type="scientific">Rhizopus stolonifer</name>
    <name type="common">Rhizopus nigricans</name>
    <dbReference type="NCBI Taxonomy" id="4846"/>
    <lineage>
        <taxon>Eukaryota</taxon>
        <taxon>Fungi</taxon>
        <taxon>Fungi incertae sedis</taxon>
        <taxon>Mucoromycota</taxon>
        <taxon>Mucoromycotina</taxon>
        <taxon>Mucoromycetes</taxon>
        <taxon>Mucorales</taxon>
        <taxon>Mucorineae</taxon>
        <taxon>Rhizopodaceae</taxon>
        <taxon>Rhizopus</taxon>
    </lineage>
</organism>
<sequence>MVHSIEVFLQPPSPKQSREFKLPPINTLYSLSLDGDVVQQQHLPTVCLTDQHNQHNTVFDANDSHKLNTLEPTPCLSIITSPVSNSSSPHFGMASPSLSSVSALSPLISPIVESSLLLAPPDMMSFRRCRSVSNESSPSSSPSYNYRSLSEPPAFELLPPSTLQEEKGKGKQSDGESVINFNDHPLFGPKRKRGRPPNTSRPESTADNHWTFIKPTVWDVKNKSFEQRNKRHVGKVNIPTISSSTSSSVENVLNTFTSTNMDMALSIPKKKRGRKPKKQLAGNSCFVWKDLTAPRGANKKRIIRLEKLTDRSLLPATLPIPKCSRQPEKEEGEKN</sequence>
<feature type="compositionally biased region" description="Basic and acidic residues" evidence="1">
    <location>
        <begin position="164"/>
        <end position="174"/>
    </location>
</feature>
<protein>
    <submittedName>
        <fullName evidence="2">Uncharacterized protein</fullName>
    </submittedName>
</protein>
<dbReference type="OrthoDB" id="2286658at2759"/>
<feature type="region of interest" description="Disordered" evidence="1">
    <location>
        <begin position="130"/>
        <end position="208"/>
    </location>
</feature>
<dbReference type="Proteomes" id="UP000253551">
    <property type="component" value="Unassembled WGS sequence"/>
</dbReference>
<evidence type="ECO:0000256" key="1">
    <source>
        <dbReference type="SAM" id="MobiDB-lite"/>
    </source>
</evidence>
<reference evidence="2 3" key="1">
    <citation type="journal article" date="2018" name="G3 (Bethesda)">
        <title>Phylogenetic and Phylogenomic Definition of Rhizopus Species.</title>
        <authorList>
            <person name="Gryganskyi A.P."/>
            <person name="Golan J."/>
            <person name="Dolatabadi S."/>
            <person name="Mondo S."/>
            <person name="Robb S."/>
            <person name="Idnurm A."/>
            <person name="Muszewska A."/>
            <person name="Steczkiewicz K."/>
            <person name="Masonjones S."/>
            <person name="Liao H.L."/>
            <person name="Gajdeczka M.T."/>
            <person name="Anike F."/>
            <person name="Vuek A."/>
            <person name="Anishchenko I.M."/>
            <person name="Voigt K."/>
            <person name="de Hoog G.S."/>
            <person name="Smith M.E."/>
            <person name="Heitman J."/>
            <person name="Vilgalys R."/>
            <person name="Stajich J.E."/>
        </authorList>
    </citation>
    <scope>NUCLEOTIDE SEQUENCE [LARGE SCALE GENOMIC DNA]</scope>
    <source>
        <strain evidence="2 3">LSU 92-RS-03</strain>
    </source>
</reference>
<evidence type="ECO:0000313" key="2">
    <source>
        <dbReference type="EMBL" id="RCI06927.1"/>
    </source>
</evidence>
<evidence type="ECO:0000313" key="3">
    <source>
        <dbReference type="Proteomes" id="UP000253551"/>
    </source>
</evidence>
<comment type="caution">
    <text evidence="2">The sequence shown here is derived from an EMBL/GenBank/DDBJ whole genome shotgun (WGS) entry which is preliminary data.</text>
</comment>
<accession>A0A367KXQ7</accession>
<gene>
    <name evidence="2" type="ORF">CU098_012853</name>
</gene>
<dbReference type="EMBL" id="PJQM01000062">
    <property type="protein sequence ID" value="RCI06927.1"/>
    <property type="molecule type" value="Genomic_DNA"/>
</dbReference>
<feature type="compositionally biased region" description="Polar residues" evidence="1">
    <location>
        <begin position="197"/>
        <end position="208"/>
    </location>
</feature>
<keyword evidence="3" id="KW-1185">Reference proteome</keyword>
<name>A0A367KXQ7_RHIST</name>